<dbReference type="EMBL" id="FNDB01000004">
    <property type="protein sequence ID" value="SDH13828.1"/>
    <property type="molecule type" value="Genomic_DNA"/>
</dbReference>
<dbReference type="Gene3D" id="1.10.1200.10">
    <property type="entry name" value="ACP-like"/>
    <property type="match status" value="1"/>
</dbReference>
<gene>
    <name evidence="1" type="ORF">SAMN04488062_104252</name>
</gene>
<dbReference type="STRING" id="178355.SAMN04488062_104252"/>
<keyword evidence="2" id="KW-1185">Reference proteome</keyword>
<dbReference type="SUPFAM" id="SSF47336">
    <property type="entry name" value="ACP-like"/>
    <property type="match status" value="1"/>
</dbReference>
<dbReference type="OrthoDB" id="771003at2"/>
<dbReference type="Proteomes" id="UP000199274">
    <property type="component" value="Unassembled WGS sequence"/>
</dbReference>
<evidence type="ECO:0000313" key="2">
    <source>
        <dbReference type="Proteomes" id="UP000199274"/>
    </source>
</evidence>
<evidence type="ECO:0000313" key="1">
    <source>
        <dbReference type="EMBL" id="SDH13828.1"/>
    </source>
</evidence>
<name>A0A1G7ZYR6_9FLAO</name>
<protein>
    <submittedName>
        <fullName evidence="1">Acyl carrier protein</fullName>
    </submittedName>
</protein>
<sequence length="85" mass="9788">MISKQEIIEQLKTIVKPYVQNQESFDALTEETDFINDLKINSANLVDVILDIEEKYNIIIDNESMEKMINVKSAMEIVAIKLAEK</sequence>
<organism evidence="1 2">
    <name type="scientific">Flavobacterium omnivorum</name>
    <dbReference type="NCBI Taxonomy" id="178355"/>
    <lineage>
        <taxon>Bacteria</taxon>
        <taxon>Pseudomonadati</taxon>
        <taxon>Bacteroidota</taxon>
        <taxon>Flavobacteriia</taxon>
        <taxon>Flavobacteriales</taxon>
        <taxon>Flavobacteriaceae</taxon>
        <taxon>Flavobacterium</taxon>
    </lineage>
</organism>
<dbReference type="InterPro" id="IPR036736">
    <property type="entry name" value="ACP-like_sf"/>
</dbReference>
<reference evidence="2" key="1">
    <citation type="submission" date="2016-10" db="EMBL/GenBank/DDBJ databases">
        <authorList>
            <person name="Varghese N."/>
            <person name="Submissions S."/>
        </authorList>
    </citation>
    <scope>NUCLEOTIDE SEQUENCE [LARGE SCALE GENOMIC DNA]</scope>
    <source>
        <strain evidence="2">CGMCC 1.2747</strain>
    </source>
</reference>
<accession>A0A1G7ZYR6</accession>
<dbReference type="AlphaFoldDB" id="A0A1G7ZYR6"/>
<proteinExistence type="predicted"/>